<accession>E3R116</accession>
<evidence type="ECO:0000313" key="2">
    <source>
        <dbReference type="Proteomes" id="UP000008782"/>
    </source>
</evidence>
<protein>
    <recommendedName>
        <fullName evidence="3">Lysine-specific metallo-endopeptidase domain-containing protein</fullName>
    </recommendedName>
</protein>
<gene>
    <name evidence="1" type="ORF">GLRG_11950</name>
</gene>
<dbReference type="GO" id="GO:0008237">
    <property type="term" value="F:metallopeptidase activity"/>
    <property type="evidence" value="ECO:0007669"/>
    <property type="project" value="InterPro"/>
</dbReference>
<dbReference type="OrthoDB" id="4811013at2759"/>
<dbReference type="AlphaFoldDB" id="E3R116"/>
<dbReference type="SUPFAM" id="SSF55486">
    <property type="entry name" value="Metalloproteases ('zincins'), catalytic domain"/>
    <property type="match status" value="1"/>
</dbReference>
<dbReference type="Gene3D" id="3.40.390.10">
    <property type="entry name" value="Collagenase (Catalytic Domain)"/>
    <property type="match status" value="1"/>
</dbReference>
<dbReference type="VEuPathDB" id="FungiDB:GLRG_11950"/>
<sequence length="233" mass="25412">MQSITEAKQLADAASKVLRVKGVETSRAFYTWFGSSNANPQFVNTLLDQHYTTAYTHLVPPAIPVTLLTKGRAQFVVGKGDPPPGINSLLYLCPPPGGLFSELCEEDGMASVTTVKLRNGERAGPTILAACPTFFHNSIYTNDKMVASYRQSIDIAEYSRGFYLLHELQHMPKATSPEPPAIDVDNPRSKGKCYGIRCCALLPHNQKIKNAQNYAFFALDAIAYPELSAPGSA</sequence>
<dbReference type="eggNOG" id="ENOG502RMVB">
    <property type="taxonomic scope" value="Eukaryota"/>
</dbReference>
<evidence type="ECO:0008006" key="3">
    <source>
        <dbReference type="Google" id="ProtNLM"/>
    </source>
</evidence>
<reference evidence="2" key="1">
    <citation type="journal article" date="2012" name="Nat. Genet.">
        <title>Lifestyle transitions in plant pathogenic Colletotrichum fungi deciphered by genome and transcriptome analyses.</title>
        <authorList>
            <person name="O'Connell R.J."/>
            <person name="Thon M.R."/>
            <person name="Hacquard S."/>
            <person name="Amyotte S.G."/>
            <person name="Kleemann J."/>
            <person name="Torres M.F."/>
            <person name="Damm U."/>
            <person name="Buiate E.A."/>
            <person name="Epstein L."/>
            <person name="Alkan N."/>
            <person name="Altmueller J."/>
            <person name="Alvarado-Balderrama L."/>
            <person name="Bauser C.A."/>
            <person name="Becker C."/>
            <person name="Birren B.W."/>
            <person name="Chen Z."/>
            <person name="Choi J."/>
            <person name="Crouch J.A."/>
            <person name="Duvick J.P."/>
            <person name="Farman M.A."/>
            <person name="Gan P."/>
            <person name="Heiman D."/>
            <person name="Henrissat B."/>
            <person name="Howard R.J."/>
            <person name="Kabbage M."/>
            <person name="Koch C."/>
            <person name="Kracher B."/>
            <person name="Kubo Y."/>
            <person name="Law A.D."/>
            <person name="Lebrun M.-H."/>
            <person name="Lee Y.-H."/>
            <person name="Miyara I."/>
            <person name="Moore N."/>
            <person name="Neumann U."/>
            <person name="Nordstroem K."/>
            <person name="Panaccione D.G."/>
            <person name="Panstruga R."/>
            <person name="Place M."/>
            <person name="Proctor R.H."/>
            <person name="Prusky D."/>
            <person name="Rech G."/>
            <person name="Reinhardt R."/>
            <person name="Rollins J.A."/>
            <person name="Rounsley S."/>
            <person name="Schardl C.L."/>
            <person name="Schwartz D.C."/>
            <person name="Shenoy N."/>
            <person name="Shirasu K."/>
            <person name="Sikhakolli U.R."/>
            <person name="Stueber K."/>
            <person name="Sukno S.A."/>
            <person name="Sweigard J.A."/>
            <person name="Takano Y."/>
            <person name="Takahara H."/>
            <person name="Trail F."/>
            <person name="van der Does H.C."/>
            <person name="Voll L.M."/>
            <person name="Will I."/>
            <person name="Young S."/>
            <person name="Zeng Q."/>
            <person name="Zhang J."/>
            <person name="Zhou S."/>
            <person name="Dickman M.B."/>
            <person name="Schulze-Lefert P."/>
            <person name="Ver Loren van Themaat E."/>
            <person name="Ma L.-J."/>
            <person name="Vaillancourt L.J."/>
        </authorList>
    </citation>
    <scope>NUCLEOTIDE SEQUENCE [LARGE SCALE GENOMIC DNA]</scope>
    <source>
        <strain evidence="2">M1.001 / M2 / FGSC 10212</strain>
    </source>
</reference>
<organism evidence="2">
    <name type="scientific">Colletotrichum graminicola (strain M1.001 / M2 / FGSC 10212)</name>
    <name type="common">Maize anthracnose fungus</name>
    <name type="synonym">Glomerella graminicola</name>
    <dbReference type="NCBI Taxonomy" id="645133"/>
    <lineage>
        <taxon>Eukaryota</taxon>
        <taxon>Fungi</taxon>
        <taxon>Dikarya</taxon>
        <taxon>Ascomycota</taxon>
        <taxon>Pezizomycotina</taxon>
        <taxon>Sordariomycetes</taxon>
        <taxon>Hypocreomycetidae</taxon>
        <taxon>Glomerellales</taxon>
        <taxon>Glomerellaceae</taxon>
        <taxon>Colletotrichum</taxon>
        <taxon>Colletotrichum graminicola species complex</taxon>
    </lineage>
</organism>
<dbReference type="EMBL" id="GG697557">
    <property type="protein sequence ID" value="EFQ36804.1"/>
    <property type="molecule type" value="Genomic_DNA"/>
</dbReference>
<dbReference type="InterPro" id="IPR024079">
    <property type="entry name" value="MetalloPept_cat_dom_sf"/>
</dbReference>
<dbReference type="GeneID" id="24417313"/>
<dbReference type="HOGENOM" id="CLU_069405_0_0_1"/>
<evidence type="ECO:0000313" key="1">
    <source>
        <dbReference type="EMBL" id="EFQ36804.1"/>
    </source>
</evidence>
<proteinExistence type="predicted"/>
<dbReference type="RefSeq" id="XP_008100824.1">
    <property type="nucleotide sequence ID" value="XM_008102633.1"/>
</dbReference>
<name>E3R116_COLGM</name>
<keyword evidence="2" id="KW-1185">Reference proteome</keyword>
<dbReference type="Proteomes" id="UP000008782">
    <property type="component" value="Unassembled WGS sequence"/>
</dbReference>